<accession>A0A853IZM9</accession>
<proteinExistence type="predicted"/>
<name>A0A853IZM9_9BURK</name>
<reference evidence="1 2" key="1">
    <citation type="submission" date="2020-07" db="EMBL/GenBank/DDBJ databases">
        <authorList>
            <person name="Maaloum M."/>
        </authorList>
    </citation>
    <scope>NUCLEOTIDE SEQUENCE [LARGE SCALE GENOMIC DNA]</scope>
    <source>
        <strain evidence="1 2">GCS-AN-3</strain>
    </source>
</reference>
<organism evidence="1 2">
    <name type="scientific">Ottowia beijingensis</name>
    <dbReference type="NCBI Taxonomy" id="1207057"/>
    <lineage>
        <taxon>Bacteria</taxon>
        <taxon>Pseudomonadati</taxon>
        <taxon>Pseudomonadota</taxon>
        <taxon>Betaproteobacteria</taxon>
        <taxon>Burkholderiales</taxon>
        <taxon>Comamonadaceae</taxon>
        <taxon>Ottowia</taxon>
    </lineage>
</organism>
<evidence type="ECO:0000313" key="1">
    <source>
        <dbReference type="EMBL" id="NZA03372.1"/>
    </source>
</evidence>
<dbReference type="EMBL" id="JACCKX010000001">
    <property type="protein sequence ID" value="NZA03372.1"/>
    <property type="molecule type" value="Genomic_DNA"/>
</dbReference>
<sequence length="115" mass="12779">MSSCTDPLGCERAHQAVVLARQAVLKLTDGAAQLRIAKVGSEAILERLDELRTLPPTPDGSPHPRAVQITQFVRRAIDRLDSHLDDAYCETHALIYQLDSTIGQWELEELEPAQH</sequence>
<dbReference type="RefSeq" id="WP_180551604.1">
    <property type="nucleotide sequence ID" value="NZ_JACCKX010000001.1"/>
</dbReference>
<keyword evidence="2" id="KW-1185">Reference proteome</keyword>
<gene>
    <name evidence="1" type="ORF">H0I39_19650</name>
</gene>
<comment type="caution">
    <text evidence="1">The sequence shown here is derived from an EMBL/GenBank/DDBJ whole genome shotgun (WGS) entry which is preliminary data.</text>
</comment>
<evidence type="ECO:0000313" key="2">
    <source>
        <dbReference type="Proteomes" id="UP000589716"/>
    </source>
</evidence>
<protein>
    <submittedName>
        <fullName evidence="1">Uncharacterized protein</fullName>
    </submittedName>
</protein>
<dbReference type="Proteomes" id="UP000589716">
    <property type="component" value="Unassembled WGS sequence"/>
</dbReference>
<dbReference type="AlphaFoldDB" id="A0A853IZM9"/>